<gene>
    <name evidence="1" type="ORF">JD276_14635</name>
</gene>
<dbReference type="RefSeq" id="WP_200116407.1">
    <property type="nucleotide sequence ID" value="NZ_JAEHOH010000024.1"/>
</dbReference>
<proteinExistence type="predicted"/>
<accession>A0A934QA04</accession>
<organism evidence="1 2">
    <name type="scientific">Leucobacter chromiisoli</name>
    <dbReference type="NCBI Taxonomy" id="2796471"/>
    <lineage>
        <taxon>Bacteria</taxon>
        <taxon>Bacillati</taxon>
        <taxon>Actinomycetota</taxon>
        <taxon>Actinomycetes</taxon>
        <taxon>Micrococcales</taxon>
        <taxon>Microbacteriaceae</taxon>
        <taxon>Leucobacter</taxon>
    </lineage>
</organism>
<evidence type="ECO:0000313" key="1">
    <source>
        <dbReference type="EMBL" id="MBK0420268.1"/>
    </source>
</evidence>
<protein>
    <submittedName>
        <fullName evidence="1">CoA transferase</fullName>
    </submittedName>
</protein>
<keyword evidence="2" id="KW-1185">Reference proteome</keyword>
<evidence type="ECO:0000313" key="2">
    <source>
        <dbReference type="Proteomes" id="UP000608530"/>
    </source>
</evidence>
<comment type="caution">
    <text evidence="1">The sequence shown here is derived from an EMBL/GenBank/DDBJ whole genome shotgun (WGS) entry which is preliminary data.</text>
</comment>
<sequence length="486" mass="51889">MAQTPAYENATPSPDARNEQTALHYVGSRIADELGLGAHELEQLSAAPDLPAWQSSLRVAELAYDSVALASLALSLIGQERGTAHRNGRITPAAARIQASFGSEKLFRINGSAPSIWAALSGFWRVRDGWVRTHGNYPHHAERLAALLGISPQAERATIEAAMRPWSRFDLEARAAEVGALAIAVRDPSEWWQHPQYLTLGRSPAVHYTSQGDARPRPWTASGELPLTGVRVLDLTRVIAGPVATRDLAVAGADVLRVDSPRLPEASWQHLDTGHQKRSTLLDLDERRDFAKLQLLLAEADVVVHGYRPTALAKYGLDVESLHHRFPGIVVAQLSAWGAQGPWGDRRGFDSLVQAASGIAVLESKDGGATPGALPVQALDHSAGHLLAATIATVLRAQRTAGGSMEIEINLARIANELLSAGPSNASDGAVTEQDLPTQTVALATATREAPVAITCAPPVLSFPGGPGEYRSALRTWGADEAKWIS</sequence>
<dbReference type="GO" id="GO:0016740">
    <property type="term" value="F:transferase activity"/>
    <property type="evidence" value="ECO:0007669"/>
    <property type="project" value="UniProtKB-KW"/>
</dbReference>
<dbReference type="Gene3D" id="3.40.50.10540">
    <property type="entry name" value="Crotonobetainyl-coa:carnitine coa-transferase, domain 1"/>
    <property type="match status" value="1"/>
</dbReference>
<dbReference type="Pfam" id="PF02515">
    <property type="entry name" value="CoA_transf_3"/>
    <property type="match status" value="1"/>
</dbReference>
<keyword evidence="1" id="KW-0808">Transferase</keyword>
<dbReference type="Proteomes" id="UP000608530">
    <property type="component" value="Unassembled WGS sequence"/>
</dbReference>
<reference evidence="1" key="1">
    <citation type="submission" date="2020-12" db="EMBL/GenBank/DDBJ databases">
        <title>Leucobacter sp. CAS1, isolated from Chromium sludge.</title>
        <authorList>
            <person name="Xu Z."/>
        </authorList>
    </citation>
    <scope>NUCLEOTIDE SEQUENCE</scope>
    <source>
        <strain evidence="1">CSA1</strain>
    </source>
</reference>
<name>A0A934QA04_9MICO</name>
<dbReference type="PANTHER" id="PTHR48228">
    <property type="entry name" value="SUCCINYL-COA--D-CITRAMALATE COA-TRANSFERASE"/>
    <property type="match status" value="1"/>
</dbReference>
<dbReference type="PANTHER" id="PTHR48228:SF4">
    <property type="entry name" value="BLR3030 PROTEIN"/>
    <property type="match status" value="1"/>
</dbReference>
<dbReference type="InterPro" id="IPR003673">
    <property type="entry name" value="CoA-Trfase_fam_III"/>
</dbReference>
<dbReference type="EMBL" id="JAEHOH010000024">
    <property type="protein sequence ID" value="MBK0420268.1"/>
    <property type="molecule type" value="Genomic_DNA"/>
</dbReference>
<dbReference type="AlphaFoldDB" id="A0A934QA04"/>
<dbReference type="InterPro" id="IPR023606">
    <property type="entry name" value="CoA-Trfase_III_dom_1_sf"/>
</dbReference>
<dbReference type="InterPro" id="IPR050509">
    <property type="entry name" value="CoA-transferase_III"/>
</dbReference>
<dbReference type="SUPFAM" id="SSF89796">
    <property type="entry name" value="CoA-transferase family III (CaiB/BaiF)"/>
    <property type="match status" value="2"/>
</dbReference>